<dbReference type="EMBL" id="LT629774">
    <property type="protein sequence ID" value="SDS50326.1"/>
    <property type="molecule type" value="Genomic_DNA"/>
</dbReference>
<dbReference type="InterPro" id="IPR032508">
    <property type="entry name" value="FecR_C"/>
</dbReference>
<dbReference type="InterPro" id="IPR006860">
    <property type="entry name" value="FecR"/>
</dbReference>
<keyword evidence="5" id="KW-1185">Reference proteome</keyword>
<keyword evidence="1" id="KW-1133">Transmembrane helix</keyword>
<sequence>MTEMTKNERKCVRYLTQELSTAAKAIFEIELTLDHELKATFDNYKLIWDNYPESLNAYEAQKDLQLESQNILRTQRSKPNVIRRVAYSLAACVVLCLAYGYFSHSDELSYTNQVTTSKGQRQTVYLPDSSLVILNASSEIQYNSDFNIKRQVYVKGEAYFDVTHNKEIPFVVHTEDLNVTVLGTAFNVNTVLDNKSVSLERGKVNVLLKKSQNSLNLLPNEELIYNTKTSDVTKRNFNATKTLAWKDNMLILDNLIFKDALYKINNFYGVSFKITDEEINQKRITGAFKEQDLEAFIHSIEFIADVEIKKVNHNEYLITQNHED</sequence>
<dbReference type="Pfam" id="PF04773">
    <property type="entry name" value="FecR"/>
    <property type="match status" value="1"/>
</dbReference>
<dbReference type="Gene3D" id="2.60.120.1440">
    <property type="match status" value="1"/>
</dbReference>
<dbReference type="AlphaFoldDB" id="A0A1H1SRG3"/>
<dbReference type="STRING" id="1249933.SAMN04489797_1741"/>
<dbReference type="Proteomes" id="UP000198963">
    <property type="component" value="Chromosome I"/>
</dbReference>
<evidence type="ECO:0000313" key="5">
    <source>
        <dbReference type="Proteomes" id="UP000198963"/>
    </source>
</evidence>
<gene>
    <name evidence="4" type="ORF">SAMN04489797_1741</name>
</gene>
<dbReference type="PANTHER" id="PTHR30273">
    <property type="entry name" value="PERIPLASMIC SIGNAL SENSOR AND SIGMA FACTOR ACTIVATOR FECR-RELATED"/>
    <property type="match status" value="1"/>
</dbReference>
<evidence type="ECO:0000259" key="3">
    <source>
        <dbReference type="Pfam" id="PF16344"/>
    </source>
</evidence>
<dbReference type="Gene3D" id="3.55.50.30">
    <property type="match status" value="1"/>
</dbReference>
<dbReference type="PIRSF" id="PIRSF018266">
    <property type="entry name" value="FecR"/>
    <property type="match status" value="1"/>
</dbReference>
<dbReference type="Pfam" id="PF16344">
    <property type="entry name" value="FecR_C"/>
    <property type="match status" value="1"/>
</dbReference>
<reference evidence="4 5" key="1">
    <citation type="submission" date="2016-10" db="EMBL/GenBank/DDBJ databases">
        <authorList>
            <person name="Varghese N."/>
            <person name="Submissions S."/>
        </authorList>
    </citation>
    <scope>NUCLEOTIDE SEQUENCE [LARGE SCALE GENOMIC DNA]</scope>
    <source>
        <strain evidence="4 5">RHA_55</strain>
    </source>
</reference>
<dbReference type="GO" id="GO:0016989">
    <property type="term" value="F:sigma factor antagonist activity"/>
    <property type="evidence" value="ECO:0007669"/>
    <property type="project" value="TreeGrafter"/>
</dbReference>
<name>A0A1H1SRG3_9FLAO</name>
<evidence type="ECO:0000259" key="2">
    <source>
        <dbReference type="Pfam" id="PF04773"/>
    </source>
</evidence>
<dbReference type="PANTHER" id="PTHR30273:SF2">
    <property type="entry name" value="PROTEIN FECR"/>
    <property type="match status" value="1"/>
</dbReference>
<organism evidence="4 5">
    <name type="scientific">Winogradskyella sediminis</name>
    <dbReference type="NCBI Taxonomy" id="1382466"/>
    <lineage>
        <taxon>Bacteria</taxon>
        <taxon>Pseudomonadati</taxon>
        <taxon>Bacteroidota</taxon>
        <taxon>Flavobacteriia</taxon>
        <taxon>Flavobacteriales</taxon>
        <taxon>Flavobacteriaceae</taxon>
        <taxon>Winogradskyella</taxon>
    </lineage>
</organism>
<evidence type="ECO:0000256" key="1">
    <source>
        <dbReference type="SAM" id="Phobius"/>
    </source>
</evidence>
<feature type="domain" description="FecR protein" evidence="2">
    <location>
        <begin position="113"/>
        <end position="205"/>
    </location>
</feature>
<keyword evidence="1" id="KW-0812">Transmembrane</keyword>
<protein>
    <submittedName>
        <fullName evidence="4">Ferric-dicitrate binding protein FerR, regulates iron transport through sigma-19</fullName>
    </submittedName>
</protein>
<feature type="transmembrane region" description="Helical" evidence="1">
    <location>
        <begin position="85"/>
        <end position="102"/>
    </location>
</feature>
<keyword evidence="1" id="KW-0472">Membrane</keyword>
<accession>A0A1H1SRG3</accession>
<dbReference type="InterPro" id="IPR012373">
    <property type="entry name" value="Ferrdict_sens_TM"/>
</dbReference>
<evidence type="ECO:0000313" key="4">
    <source>
        <dbReference type="EMBL" id="SDS50326.1"/>
    </source>
</evidence>
<feature type="domain" description="Protein FecR C-terminal" evidence="3">
    <location>
        <begin position="250"/>
        <end position="317"/>
    </location>
</feature>
<proteinExistence type="predicted"/>